<sequence length="1297" mass="146060">METETLPACSCLTKDLRQFLDARFQKGSIDHDLQQTIRDNLYMRTIPCTTRPPRSGETNGQDYTFLSVKEFKALEKSGNLLENGVYKGHYYGTPRPPRDSGTNLLKRSNSVNEMFSNHHNQQQPHRNTKENGNGAIDHHSYPLNINNDPEFFNGHELETHMYNSGGDSPQASSTSSFSNNAHHSSAVMSNNHNMNQHHHHLSSYMNNENGQSNHHSNHQHSRHNPTVVDLDRSQTPPHLSGELINCTLHKGQGGFGFTIIGGNEKGEHYLQIKQILPDSPAYRDGQLAQGDILVFVNNQNVLGYSHTDVVKIFQSLSIGDAIRLTVCRGYPLAVDFDDPTVDVIPLNGVNGNGNGMITSPLSIPTTSELLNGGYTEYYGQREREHDQQIYQISIRKGEKGFGFTVADSLNGQRIKTIVDKQRCHGLCEGDLLLSINGIDLTGKKHLEIVDILIHCTDENDTIFTVKRGQGDVITTHNESSNPNVNNSSTTSTDNNNNNNNNNHTNSHKNVILEKNNHFNNLNQLQQNENLTIRNIRKHVSFLTIENKENHSTKPTSITRDFNEKPRSKTPTPYSNPPLIDSLPLRSRTPLPNNTNRNIGNSTRTQTLTNPYDNNLNFLKQNGYHEHQNNNDNINIQSSIEDTFPRTETFPPKPSIMPMYYNDEHHPYNIDQNGHTWTRSARDIRLNDNNALNNIPPFSTSKLTSNNGTGLRSKTPGPEINSSTQYRNNMNSNLKQRSKTPTTADFSSYNNTLPIQREQQQYDQKIHNSRSLQSVNSHQYYELIVNLTLLRPEDGFGFRIIGGEEDNSQVAVGLIVPNSPAHIDGRLKPGDEIVKIDGHSVIRSSHEKVVELMQQAKQNQRVSLLVRRYQEQQQSQQQKLLQQQIVNGNGTNFMTTRPSENDHHPSYPSNTLKRNGLKSPSTVNNDNNNNNGGVRYITLYKTNDAQSFGFVIISSQNKAGATVDPLFRDHSMFDEQKVWIGKIIPNSPADYSQQLHVNDRILAVNDVDITHMLHTDVVNLIKESGRSITLKIGPPHDDRLYDVDGLRSNLPTENRTQKSYISQSNSSNGVSNNHHHHRLQSSMRPSSSSPMVIAQTDGINQPQYQIQQEYQTSTNNNNQNATIRNAFSHNPLNILERNPNRPVSRANGVLKSTLSDDYFTIDLQRPHLSSSFGFSIRGGREFSIPLFILKLADNGLAARDGRMRPGDQIIEINNRSTYGMTHQDAISLIKDGGLYVRLLIRKTNAPPPSLDEVKTAMTSPILNTNEFISVPPSQLNGYNHQYHSHVPTGWHNSYDHHS</sequence>
<keyword evidence="8" id="KW-1185">Reference proteome</keyword>
<dbReference type="PROSITE" id="PS50106">
    <property type="entry name" value="PDZ"/>
    <property type="match status" value="5"/>
</dbReference>
<feature type="region of interest" description="Disordered" evidence="3">
    <location>
        <begin position="691"/>
        <end position="726"/>
    </location>
</feature>
<dbReference type="Gene3D" id="3.30.63.10">
    <property type="entry name" value="Guanylate Kinase phosphate binding domain"/>
    <property type="match status" value="1"/>
</dbReference>
<evidence type="ECO:0000256" key="1">
    <source>
        <dbReference type="ARBA" id="ARBA00004170"/>
    </source>
</evidence>
<feature type="domain" description="Guanylate kinase-like" evidence="4">
    <location>
        <begin position="13"/>
        <end position="93"/>
    </location>
</feature>
<dbReference type="SUPFAM" id="SSF52540">
    <property type="entry name" value="P-loop containing nucleoside triphosphate hydrolases"/>
    <property type="match status" value="1"/>
</dbReference>
<feature type="domain" description="PDZ" evidence="5">
    <location>
        <begin position="1159"/>
        <end position="1243"/>
    </location>
</feature>
<evidence type="ECO:0000256" key="3">
    <source>
        <dbReference type="SAM" id="MobiDB-lite"/>
    </source>
</evidence>
<dbReference type="InterPro" id="IPR020590">
    <property type="entry name" value="Guanylate_kinase_CS"/>
</dbReference>
<dbReference type="GO" id="GO:0005737">
    <property type="term" value="C:cytoplasm"/>
    <property type="evidence" value="ECO:0007669"/>
    <property type="project" value="TreeGrafter"/>
</dbReference>
<dbReference type="PANTHER" id="PTHR10316">
    <property type="entry name" value="MEMBRANE ASSOCIATED GUANYLATE KINASE-RELATED"/>
    <property type="match status" value="1"/>
</dbReference>
<dbReference type="InterPro" id="IPR008145">
    <property type="entry name" value="GK/Ca_channel_bsu"/>
</dbReference>
<dbReference type="EMBL" id="CAJOBC010000881">
    <property type="protein sequence ID" value="CAF3635497.1"/>
    <property type="molecule type" value="Genomic_DNA"/>
</dbReference>
<evidence type="ECO:0000313" key="7">
    <source>
        <dbReference type="EMBL" id="CAF3635497.1"/>
    </source>
</evidence>
<comment type="caution">
    <text evidence="6">The sequence shown here is derived from an EMBL/GenBank/DDBJ whole genome shotgun (WGS) entry which is preliminary data.</text>
</comment>
<feature type="domain" description="PDZ" evidence="5">
    <location>
        <begin position="245"/>
        <end position="315"/>
    </location>
</feature>
<gene>
    <name evidence="6" type="ORF">GPM918_LOCUS5913</name>
    <name evidence="7" type="ORF">SRO942_LOCUS5913</name>
</gene>
<dbReference type="Gene3D" id="2.30.42.10">
    <property type="match status" value="5"/>
</dbReference>
<feature type="region of interest" description="Disordered" evidence="3">
    <location>
        <begin position="117"/>
        <end position="228"/>
    </location>
</feature>
<feature type="compositionally biased region" description="Polar residues" evidence="3">
    <location>
        <begin position="1048"/>
        <end position="1062"/>
    </location>
</feature>
<organism evidence="6 8">
    <name type="scientific">Didymodactylos carnosus</name>
    <dbReference type="NCBI Taxonomy" id="1234261"/>
    <lineage>
        <taxon>Eukaryota</taxon>
        <taxon>Metazoa</taxon>
        <taxon>Spiralia</taxon>
        <taxon>Gnathifera</taxon>
        <taxon>Rotifera</taxon>
        <taxon>Eurotatoria</taxon>
        <taxon>Bdelloidea</taxon>
        <taxon>Philodinida</taxon>
        <taxon>Philodinidae</taxon>
        <taxon>Didymodactylos</taxon>
    </lineage>
</organism>
<dbReference type="CDD" id="cd06734">
    <property type="entry name" value="PDZ4_MAGI-1_3-like"/>
    <property type="match status" value="1"/>
</dbReference>
<evidence type="ECO:0000256" key="2">
    <source>
        <dbReference type="ARBA" id="ARBA00023136"/>
    </source>
</evidence>
<feature type="domain" description="PDZ" evidence="5">
    <location>
        <begin position="935"/>
        <end position="1035"/>
    </location>
</feature>
<feature type="domain" description="PDZ" evidence="5">
    <location>
        <begin position="391"/>
        <end position="452"/>
    </location>
</feature>
<dbReference type="OrthoDB" id="66881at2759"/>
<feature type="compositionally biased region" description="Polar residues" evidence="3">
    <location>
        <begin position="691"/>
        <end position="711"/>
    </location>
</feature>
<feature type="compositionally biased region" description="Low complexity" evidence="3">
    <location>
        <begin position="171"/>
        <end position="194"/>
    </location>
</feature>
<feature type="compositionally biased region" description="Low complexity" evidence="3">
    <location>
        <begin position="475"/>
        <end position="506"/>
    </location>
</feature>
<dbReference type="Proteomes" id="UP000681722">
    <property type="component" value="Unassembled WGS sequence"/>
</dbReference>
<dbReference type="InterPro" id="IPR036034">
    <property type="entry name" value="PDZ_sf"/>
</dbReference>
<dbReference type="CDD" id="cd06735">
    <property type="entry name" value="PDZ5_MAGI-1_3-like"/>
    <property type="match status" value="1"/>
</dbReference>
<name>A0A813WA66_9BILA</name>
<feature type="region of interest" description="Disordered" evidence="3">
    <location>
        <begin position="1044"/>
        <end position="1092"/>
    </location>
</feature>
<keyword evidence="2" id="KW-0472">Membrane</keyword>
<evidence type="ECO:0000259" key="5">
    <source>
        <dbReference type="PROSITE" id="PS50106"/>
    </source>
</evidence>
<feature type="compositionally biased region" description="Polar residues" evidence="3">
    <location>
        <begin position="589"/>
        <end position="610"/>
    </location>
</feature>
<feature type="compositionally biased region" description="Low complexity" evidence="3">
    <location>
        <begin position="1080"/>
        <end position="1090"/>
    </location>
</feature>
<dbReference type="SMART" id="SM00072">
    <property type="entry name" value="GuKc"/>
    <property type="match status" value="1"/>
</dbReference>
<dbReference type="PROSITE" id="PS50052">
    <property type="entry name" value="GUANYLATE_KINASE_2"/>
    <property type="match status" value="1"/>
</dbReference>
<dbReference type="InterPro" id="IPR008144">
    <property type="entry name" value="Guanylate_kin-like_dom"/>
</dbReference>
<accession>A0A813WA66</accession>
<proteinExistence type="predicted"/>
<evidence type="ECO:0000259" key="4">
    <source>
        <dbReference type="PROSITE" id="PS50052"/>
    </source>
</evidence>
<dbReference type="Pfam" id="PF00625">
    <property type="entry name" value="Guanylate_kin"/>
    <property type="match status" value="1"/>
</dbReference>
<feature type="compositionally biased region" description="Polar residues" evidence="3">
    <location>
        <begin position="906"/>
        <end position="922"/>
    </location>
</feature>
<feature type="region of interest" description="Disordered" evidence="3">
    <location>
        <begin position="896"/>
        <end position="928"/>
    </location>
</feature>
<dbReference type="Proteomes" id="UP000663829">
    <property type="component" value="Unassembled WGS sequence"/>
</dbReference>
<evidence type="ECO:0000313" key="6">
    <source>
        <dbReference type="EMBL" id="CAF0847851.1"/>
    </source>
</evidence>
<dbReference type="PROSITE" id="PS00856">
    <property type="entry name" value="GUANYLATE_KINASE_1"/>
    <property type="match status" value="1"/>
</dbReference>
<dbReference type="GO" id="GO:0007165">
    <property type="term" value="P:signal transduction"/>
    <property type="evidence" value="ECO:0007669"/>
    <property type="project" value="TreeGrafter"/>
</dbReference>
<dbReference type="Pfam" id="PF00595">
    <property type="entry name" value="PDZ"/>
    <property type="match status" value="4"/>
</dbReference>
<feature type="region of interest" description="Disordered" evidence="3">
    <location>
        <begin position="473"/>
        <end position="506"/>
    </location>
</feature>
<dbReference type="PANTHER" id="PTHR10316:SF40">
    <property type="entry name" value="LD27118P"/>
    <property type="match status" value="1"/>
</dbReference>
<dbReference type="CDD" id="cd06733">
    <property type="entry name" value="PDZ3_MAGI-1_3-like"/>
    <property type="match status" value="1"/>
</dbReference>
<dbReference type="SMART" id="SM00228">
    <property type="entry name" value="PDZ"/>
    <property type="match status" value="5"/>
</dbReference>
<dbReference type="EMBL" id="CAJNOQ010000881">
    <property type="protein sequence ID" value="CAF0847851.1"/>
    <property type="molecule type" value="Genomic_DNA"/>
</dbReference>
<reference evidence="6" key="1">
    <citation type="submission" date="2021-02" db="EMBL/GenBank/DDBJ databases">
        <authorList>
            <person name="Nowell W R."/>
        </authorList>
    </citation>
    <scope>NUCLEOTIDE SEQUENCE</scope>
</reference>
<dbReference type="FunFam" id="2.30.42.10:FF:000005">
    <property type="entry name" value="Membrane associated guanylate kinase, WW and PDZ domain containing 1"/>
    <property type="match status" value="1"/>
</dbReference>
<dbReference type="InterPro" id="IPR001478">
    <property type="entry name" value="PDZ"/>
</dbReference>
<feature type="domain" description="PDZ" evidence="5">
    <location>
        <begin position="785"/>
        <end position="867"/>
    </location>
</feature>
<dbReference type="InterPro" id="IPR027417">
    <property type="entry name" value="P-loop_NTPase"/>
</dbReference>
<dbReference type="GO" id="GO:0016020">
    <property type="term" value="C:membrane"/>
    <property type="evidence" value="ECO:0007669"/>
    <property type="project" value="UniProtKB-SubCell"/>
</dbReference>
<comment type="subcellular location">
    <subcellularLocation>
        <location evidence="1">Membrane</location>
        <topology evidence="1">Peripheral membrane protein</topology>
    </subcellularLocation>
</comment>
<feature type="compositionally biased region" description="Polar residues" evidence="3">
    <location>
        <begin position="161"/>
        <end position="170"/>
    </location>
</feature>
<protein>
    <submittedName>
        <fullName evidence="6">Uncharacterized protein</fullName>
    </submittedName>
</protein>
<feature type="region of interest" description="Disordered" evidence="3">
    <location>
        <begin position="546"/>
        <end position="610"/>
    </location>
</feature>
<dbReference type="SUPFAM" id="SSF50156">
    <property type="entry name" value="PDZ domain-like"/>
    <property type="match status" value="5"/>
</dbReference>
<evidence type="ECO:0000313" key="8">
    <source>
        <dbReference type="Proteomes" id="UP000663829"/>
    </source>
</evidence>